<evidence type="ECO:0000256" key="1">
    <source>
        <dbReference type="SAM" id="MobiDB-lite"/>
    </source>
</evidence>
<name>A0A8H7V9F2_9FUNG</name>
<evidence type="ECO:0000313" key="2">
    <source>
        <dbReference type="EMBL" id="KAG2215046.1"/>
    </source>
</evidence>
<dbReference type="AlphaFoldDB" id="A0A8H7V9F2"/>
<comment type="caution">
    <text evidence="2">The sequence shown here is derived from an EMBL/GenBank/DDBJ whole genome shotgun (WGS) entry which is preliminary data.</text>
</comment>
<reference evidence="2" key="1">
    <citation type="submission" date="2020-12" db="EMBL/GenBank/DDBJ databases">
        <title>Metabolic potential, ecology and presence of endohyphal bacteria is reflected in genomic diversity of Mucoromycotina.</title>
        <authorList>
            <person name="Muszewska A."/>
            <person name="Okrasinska A."/>
            <person name="Steczkiewicz K."/>
            <person name="Drgas O."/>
            <person name="Orlowska M."/>
            <person name="Perlinska-Lenart U."/>
            <person name="Aleksandrzak-Piekarczyk T."/>
            <person name="Szatraj K."/>
            <person name="Zielenkiewicz U."/>
            <person name="Pilsyk S."/>
            <person name="Malc E."/>
            <person name="Mieczkowski P."/>
            <person name="Kruszewska J.S."/>
            <person name="Biernat P."/>
            <person name="Pawlowska J."/>
        </authorList>
    </citation>
    <scope>NUCLEOTIDE SEQUENCE</scope>
    <source>
        <strain evidence="2">CBS 226.32</strain>
    </source>
</reference>
<evidence type="ECO:0000313" key="3">
    <source>
        <dbReference type="Proteomes" id="UP000650833"/>
    </source>
</evidence>
<feature type="region of interest" description="Disordered" evidence="1">
    <location>
        <begin position="21"/>
        <end position="47"/>
    </location>
</feature>
<gene>
    <name evidence="2" type="ORF">INT46_008280</name>
</gene>
<proteinExistence type="predicted"/>
<dbReference type="Proteomes" id="UP000650833">
    <property type="component" value="Unassembled WGS sequence"/>
</dbReference>
<protein>
    <submittedName>
        <fullName evidence="2">Uncharacterized protein</fullName>
    </submittedName>
</protein>
<dbReference type="EMBL" id="JAEPRC010000015">
    <property type="protein sequence ID" value="KAG2215046.1"/>
    <property type="molecule type" value="Genomic_DNA"/>
</dbReference>
<sequence>MRSKVTKYMSMMKKNNWVEKSISLNSQQQEKMRSSPECNPNESREGVDDITTQEVLRLIDALEESCVLALELDKDIGRNQYSLSYQCRSSDDENEVDLYDKHTKNSETAKLIQLKVSQLEDILESYCILADKEQSEEKDLFKNGLID</sequence>
<organism evidence="2 3">
    <name type="scientific">Mucor plumbeus</name>
    <dbReference type="NCBI Taxonomy" id="97098"/>
    <lineage>
        <taxon>Eukaryota</taxon>
        <taxon>Fungi</taxon>
        <taxon>Fungi incertae sedis</taxon>
        <taxon>Mucoromycota</taxon>
        <taxon>Mucoromycotina</taxon>
        <taxon>Mucoromycetes</taxon>
        <taxon>Mucorales</taxon>
        <taxon>Mucorineae</taxon>
        <taxon>Mucoraceae</taxon>
        <taxon>Mucor</taxon>
    </lineage>
</organism>
<accession>A0A8H7V9F2</accession>
<keyword evidence="3" id="KW-1185">Reference proteome</keyword>